<comment type="caution">
    <text evidence="1">The sequence shown here is derived from an EMBL/GenBank/DDBJ whole genome shotgun (WGS) entry which is preliminary data.</text>
</comment>
<name>A0A423IAL5_9PSED</name>
<proteinExistence type="predicted"/>
<accession>A0A423IAL5</accession>
<sequence length="63" mass="6730">MCPIPVAICSSCRAREAAFEDEVLANLAYTVLLKKRLPDFTTAAQPNTGFASCYKECVAAGMA</sequence>
<evidence type="ECO:0000313" key="2">
    <source>
        <dbReference type="Proteomes" id="UP000284168"/>
    </source>
</evidence>
<dbReference type="Proteomes" id="UP000284168">
    <property type="component" value="Unassembled WGS sequence"/>
</dbReference>
<gene>
    <name evidence="1" type="ORF">BK663_25555</name>
</gene>
<organism evidence="1 2">
    <name type="scientific">Pseudomonas lini</name>
    <dbReference type="NCBI Taxonomy" id="163011"/>
    <lineage>
        <taxon>Bacteria</taxon>
        <taxon>Pseudomonadati</taxon>
        <taxon>Pseudomonadota</taxon>
        <taxon>Gammaproteobacteria</taxon>
        <taxon>Pseudomonadales</taxon>
        <taxon>Pseudomonadaceae</taxon>
        <taxon>Pseudomonas</taxon>
    </lineage>
</organism>
<dbReference type="AlphaFoldDB" id="A0A423IAL5"/>
<dbReference type="EMBL" id="MOBN01000041">
    <property type="protein sequence ID" value="RON22451.1"/>
    <property type="molecule type" value="Genomic_DNA"/>
</dbReference>
<evidence type="ECO:0000313" key="1">
    <source>
        <dbReference type="EMBL" id="RON22451.1"/>
    </source>
</evidence>
<reference evidence="1 2" key="1">
    <citation type="submission" date="2016-10" db="EMBL/GenBank/DDBJ databases">
        <title>Comparative genome analysis of multiple Pseudomonas spp. focuses on biocontrol and plant growth promoting traits.</title>
        <authorList>
            <person name="Tao X.-Y."/>
            <person name="Taylor C.G."/>
        </authorList>
    </citation>
    <scope>NUCLEOTIDE SEQUENCE [LARGE SCALE GENOMIC DNA]</scope>
    <source>
        <strain evidence="1 2">48C10</strain>
    </source>
</reference>
<protein>
    <submittedName>
        <fullName evidence="1">Uncharacterized protein</fullName>
    </submittedName>
</protein>